<dbReference type="EMBL" id="CP136051">
    <property type="protein sequence ID" value="WOK08339.1"/>
    <property type="molecule type" value="Genomic_DNA"/>
</dbReference>
<reference evidence="3 4" key="1">
    <citation type="journal article" date="2023" name="Microbiol. Resour. Announc.">
        <title>Complete Genome Sequence of Imperialibacter roseus strain P4T.</title>
        <authorList>
            <person name="Tizabi D.R."/>
            <person name="Bachvaroff T."/>
            <person name="Hill R.T."/>
        </authorList>
    </citation>
    <scope>NUCLEOTIDE SEQUENCE [LARGE SCALE GENOMIC DNA]</scope>
    <source>
        <strain evidence="3 4">P4T</strain>
    </source>
</reference>
<gene>
    <name evidence="3" type="ORF">RT717_06770</name>
</gene>
<evidence type="ECO:0000256" key="1">
    <source>
        <dbReference type="ARBA" id="ARBA00007689"/>
    </source>
</evidence>
<evidence type="ECO:0000259" key="2">
    <source>
        <dbReference type="Pfam" id="PF03795"/>
    </source>
</evidence>
<dbReference type="Pfam" id="PF03795">
    <property type="entry name" value="YCII"/>
    <property type="match status" value="1"/>
</dbReference>
<dbReference type="Gene3D" id="3.30.70.1060">
    <property type="entry name" value="Dimeric alpha+beta barrel"/>
    <property type="match status" value="1"/>
</dbReference>
<name>A0ABZ0IW54_9BACT</name>
<dbReference type="Proteomes" id="UP001302349">
    <property type="component" value="Chromosome"/>
</dbReference>
<dbReference type="InterPro" id="IPR011008">
    <property type="entry name" value="Dimeric_a/b-barrel"/>
</dbReference>
<sequence length="112" mass="12648">MNEFLLLFRRDYQTSDVQPTPEQLQEHIKHWQKWYGELASKEVLAKPVQRLDLKGQLLSATGKAAEGPYVKDAESIGGYLIIKADTYQDAVKIAQDCPIFELGGNVEVRQGN</sequence>
<evidence type="ECO:0000313" key="4">
    <source>
        <dbReference type="Proteomes" id="UP001302349"/>
    </source>
</evidence>
<keyword evidence="4" id="KW-1185">Reference proteome</keyword>
<dbReference type="SUPFAM" id="SSF54909">
    <property type="entry name" value="Dimeric alpha+beta barrel"/>
    <property type="match status" value="1"/>
</dbReference>
<dbReference type="RefSeq" id="WP_317490981.1">
    <property type="nucleotide sequence ID" value="NZ_CP136051.1"/>
</dbReference>
<evidence type="ECO:0000313" key="3">
    <source>
        <dbReference type="EMBL" id="WOK08339.1"/>
    </source>
</evidence>
<proteinExistence type="inferred from homology"/>
<protein>
    <submittedName>
        <fullName evidence="3">YciI family protein</fullName>
    </submittedName>
</protein>
<organism evidence="3 4">
    <name type="scientific">Imperialibacter roseus</name>
    <dbReference type="NCBI Taxonomy" id="1324217"/>
    <lineage>
        <taxon>Bacteria</taxon>
        <taxon>Pseudomonadati</taxon>
        <taxon>Bacteroidota</taxon>
        <taxon>Cytophagia</taxon>
        <taxon>Cytophagales</taxon>
        <taxon>Flammeovirgaceae</taxon>
        <taxon>Imperialibacter</taxon>
    </lineage>
</organism>
<accession>A0ABZ0IW54</accession>
<feature type="domain" description="YCII-related" evidence="2">
    <location>
        <begin position="53"/>
        <end position="106"/>
    </location>
</feature>
<dbReference type="InterPro" id="IPR005545">
    <property type="entry name" value="YCII"/>
</dbReference>
<comment type="similarity">
    <text evidence="1">Belongs to the YciI family.</text>
</comment>